<proteinExistence type="predicted"/>
<dbReference type="InterPro" id="IPR043749">
    <property type="entry name" value="DUF5694"/>
</dbReference>
<keyword evidence="3" id="KW-1185">Reference proteome</keyword>
<dbReference type="EMBL" id="JAYLLN010000013">
    <property type="protein sequence ID" value="MEI5984641.1"/>
    <property type="molecule type" value="Genomic_DNA"/>
</dbReference>
<keyword evidence="1" id="KW-0732">Signal</keyword>
<evidence type="ECO:0000313" key="3">
    <source>
        <dbReference type="Proteomes" id="UP001363035"/>
    </source>
</evidence>
<dbReference type="RefSeq" id="WP_209023098.1">
    <property type="nucleotide sequence ID" value="NZ_JAYLLN010000013.1"/>
</dbReference>
<feature type="chain" id="PRO_5045687747" evidence="1">
    <location>
        <begin position="20"/>
        <end position="274"/>
    </location>
</feature>
<feature type="signal peptide" evidence="1">
    <location>
        <begin position="1"/>
        <end position="19"/>
    </location>
</feature>
<sequence>MKKYLLIILLLTVQQLVHAQLVPFQTKFEKTIPVLNVATFHMGFTSDATRTAFNPKDPERVKEVHALAKRFAAFKPTVLVLENVPSRTEALQAMYDAYLKNPQMTFEHPSEIELLAFEVGRLSGVKKVYGIDYKKGYNYRIYGELETKADSITYNAYWKLVEKNTKNYMEKLNREPTVMDHFQMNNSKVYLDFLMNVNADMLLYASSPEGNEGAFEAAKFYERNLIMFSNFNKIPLSADDRVFLLMGGTHSAFFRQWLERSPKYHEVDVLPYLK</sequence>
<dbReference type="Pfam" id="PF18950">
    <property type="entry name" value="DUF5694"/>
    <property type="match status" value="1"/>
</dbReference>
<comment type="caution">
    <text evidence="2">The sequence shown here is derived from an EMBL/GenBank/DDBJ whole genome shotgun (WGS) entry which is preliminary data.</text>
</comment>
<protein>
    <submittedName>
        <fullName evidence="2">DUF5694 domain-containing protein</fullName>
    </submittedName>
</protein>
<evidence type="ECO:0000313" key="2">
    <source>
        <dbReference type="EMBL" id="MEI5984641.1"/>
    </source>
</evidence>
<name>A0ABU8I5E5_9SPHI</name>
<evidence type="ECO:0000256" key="1">
    <source>
        <dbReference type="SAM" id="SignalP"/>
    </source>
</evidence>
<reference evidence="2 3" key="1">
    <citation type="submission" date="2024-01" db="EMBL/GenBank/DDBJ databases">
        <title>Sphingobacterium tenebrionis sp. nov., a novel endophyte isolated from tenebrio molitor intestines.</title>
        <authorList>
            <person name="Zhang C."/>
        </authorList>
    </citation>
    <scope>NUCLEOTIDE SEQUENCE [LARGE SCALE GENOMIC DNA]</scope>
    <source>
        <strain evidence="2 3">PU5-4</strain>
    </source>
</reference>
<accession>A0ABU8I5E5</accession>
<dbReference type="Proteomes" id="UP001363035">
    <property type="component" value="Unassembled WGS sequence"/>
</dbReference>
<organism evidence="2 3">
    <name type="scientific">Sphingobacterium tenebrionis</name>
    <dbReference type="NCBI Taxonomy" id="3111775"/>
    <lineage>
        <taxon>Bacteria</taxon>
        <taxon>Pseudomonadati</taxon>
        <taxon>Bacteroidota</taxon>
        <taxon>Sphingobacteriia</taxon>
        <taxon>Sphingobacteriales</taxon>
        <taxon>Sphingobacteriaceae</taxon>
        <taxon>Sphingobacterium</taxon>
    </lineage>
</organism>
<gene>
    <name evidence="2" type="ORF">VJ786_06990</name>
</gene>